<proteinExistence type="predicted"/>
<evidence type="ECO:0000256" key="4">
    <source>
        <dbReference type="ARBA" id="ARBA00022857"/>
    </source>
</evidence>
<dbReference type="SUPFAM" id="SSF51395">
    <property type="entry name" value="FMN-linked oxidoreductases"/>
    <property type="match status" value="1"/>
</dbReference>
<evidence type="ECO:0000313" key="7">
    <source>
        <dbReference type="EMBL" id="KAF2430888.1"/>
    </source>
</evidence>
<dbReference type="AlphaFoldDB" id="A0A9P4NSZ6"/>
<reference evidence="7" key="1">
    <citation type="journal article" date="2020" name="Stud. Mycol.">
        <title>101 Dothideomycetes genomes: a test case for predicting lifestyles and emergence of pathogens.</title>
        <authorList>
            <person name="Haridas S."/>
            <person name="Albert R."/>
            <person name="Binder M."/>
            <person name="Bloem J."/>
            <person name="Labutti K."/>
            <person name="Salamov A."/>
            <person name="Andreopoulos B."/>
            <person name="Baker S."/>
            <person name="Barry K."/>
            <person name="Bills G."/>
            <person name="Bluhm B."/>
            <person name="Cannon C."/>
            <person name="Castanera R."/>
            <person name="Culley D."/>
            <person name="Daum C."/>
            <person name="Ezra D."/>
            <person name="Gonzalez J."/>
            <person name="Henrissat B."/>
            <person name="Kuo A."/>
            <person name="Liang C."/>
            <person name="Lipzen A."/>
            <person name="Lutzoni F."/>
            <person name="Magnuson J."/>
            <person name="Mondo S."/>
            <person name="Nolan M."/>
            <person name="Ohm R."/>
            <person name="Pangilinan J."/>
            <person name="Park H.-J."/>
            <person name="Ramirez L."/>
            <person name="Alfaro M."/>
            <person name="Sun H."/>
            <person name="Tritt A."/>
            <person name="Yoshinaga Y."/>
            <person name="Zwiers L.-H."/>
            <person name="Turgeon B."/>
            <person name="Goodwin S."/>
            <person name="Spatafora J."/>
            <person name="Crous P."/>
            <person name="Grigoriev I."/>
        </authorList>
    </citation>
    <scope>NUCLEOTIDE SEQUENCE</scope>
    <source>
        <strain evidence="7">CBS 130266</strain>
    </source>
</reference>
<dbReference type="Gene3D" id="3.20.20.70">
    <property type="entry name" value="Aldolase class I"/>
    <property type="match status" value="1"/>
</dbReference>
<evidence type="ECO:0000256" key="2">
    <source>
        <dbReference type="ARBA" id="ARBA00022630"/>
    </source>
</evidence>
<gene>
    <name evidence="7" type="ORF">EJ08DRAFT_696839</name>
</gene>
<evidence type="ECO:0000313" key="8">
    <source>
        <dbReference type="Proteomes" id="UP000800235"/>
    </source>
</evidence>
<dbReference type="GO" id="GO:0003959">
    <property type="term" value="F:NADPH dehydrogenase activity"/>
    <property type="evidence" value="ECO:0007669"/>
    <property type="project" value="InterPro"/>
</dbReference>
<dbReference type="EMBL" id="MU007035">
    <property type="protein sequence ID" value="KAF2430888.1"/>
    <property type="molecule type" value="Genomic_DNA"/>
</dbReference>
<dbReference type="Pfam" id="PF00724">
    <property type="entry name" value="Oxidored_FMN"/>
    <property type="match status" value="1"/>
</dbReference>
<dbReference type="PANTHER" id="PTHR43303:SF4">
    <property type="entry name" value="NADPH DEHYDROGENASE C23G7.10C-RELATED"/>
    <property type="match status" value="1"/>
</dbReference>
<dbReference type="InterPro" id="IPR001155">
    <property type="entry name" value="OxRdtase_FMN_N"/>
</dbReference>
<accession>A0A9P4NSZ6</accession>
<keyword evidence="5" id="KW-0560">Oxidoreductase</keyword>
<keyword evidence="4" id="KW-0521">NADP</keyword>
<name>A0A9P4NSZ6_9PEZI</name>
<organism evidence="7 8">
    <name type="scientific">Tothia fuscella</name>
    <dbReference type="NCBI Taxonomy" id="1048955"/>
    <lineage>
        <taxon>Eukaryota</taxon>
        <taxon>Fungi</taxon>
        <taxon>Dikarya</taxon>
        <taxon>Ascomycota</taxon>
        <taxon>Pezizomycotina</taxon>
        <taxon>Dothideomycetes</taxon>
        <taxon>Pleosporomycetidae</taxon>
        <taxon>Venturiales</taxon>
        <taxon>Cylindrosympodiaceae</taxon>
        <taxon>Tothia</taxon>
    </lineage>
</organism>
<dbReference type="InterPro" id="IPR013785">
    <property type="entry name" value="Aldolase_TIM"/>
</dbReference>
<dbReference type="Proteomes" id="UP000800235">
    <property type="component" value="Unassembled WGS sequence"/>
</dbReference>
<evidence type="ECO:0000256" key="1">
    <source>
        <dbReference type="ARBA" id="ARBA00001917"/>
    </source>
</evidence>
<keyword evidence="8" id="KW-1185">Reference proteome</keyword>
<evidence type="ECO:0000256" key="5">
    <source>
        <dbReference type="ARBA" id="ARBA00023002"/>
    </source>
</evidence>
<evidence type="ECO:0000259" key="6">
    <source>
        <dbReference type="Pfam" id="PF00724"/>
    </source>
</evidence>
<keyword evidence="3" id="KW-0288">FMN</keyword>
<feature type="domain" description="NADH:flavin oxidoreductase/NADH oxidase N-terminal" evidence="6">
    <location>
        <begin position="43"/>
        <end position="386"/>
    </location>
</feature>
<evidence type="ECO:0000256" key="3">
    <source>
        <dbReference type="ARBA" id="ARBA00022643"/>
    </source>
</evidence>
<comment type="caution">
    <text evidence="7">The sequence shown here is derived from an EMBL/GenBank/DDBJ whole genome shotgun (WGS) entry which is preliminary data.</text>
</comment>
<comment type="cofactor">
    <cofactor evidence="1">
        <name>FMN</name>
        <dbReference type="ChEBI" id="CHEBI:58210"/>
    </cofactor>
</comment>
<dbReference type="GO" id="GO:0010181">
    <property type="term" value="F:FMN binding"/>
    <property type="evidence" value="ECO:0007669"/>
    <property type="project" value="InterPro"/>
</dbReference>
<dbReference type="OrthoDB" id="72788at2759"/>
<keyword evidence="2" id="KW-0285">Flavoprotein</keyword>
<dbReference type="GO" id="GO:0050661">
    <property type="term" value="F:NADP binding"/>
    <property type="evidence" value="ECO:0007669"/>
    <property type="project" value="InterPro"/>
</dbReference>
<sequence>MDSTGLQFDNVAAPKISYYTPQQHIPAGTAIAPQPDKNVIPLLFQPLRLRGLTLQNRIFVSPMCQYSASNGEHTAWHLTHLGGILKRGPGLTIVEATAVTPEGRITPQDSGLWDDLQIEPLKRLTEFAHSQGQHIAIQLGHAGRKASTVAPCINRKARAGPEIGGWPAEVLSVSDVPYDENTHIPRTITTAEIANFKISFIAAVKRAVAAEFDAIEIHAAHGYLLHSFLSPATNTLPSPYGGSLENRMRLLLEITDLTRAAIPPFMPLLVRIPGQDWVEGSGWTSEQNVILGVELSKRGVDLIDVSSGGLLSAQNIISGPSYQASLSAAVKKEVGHVGTLVSAVGMITSGIQAEKILQSGQADVILAGRTFQKNPGLVWQWAEELNTSVRVANQIGWGFGQRFDGGIEFKSVI</sequence>
<protein>
    <submittedName>
        <fullName evidence="7">FMN-linked oxidoreductase</fullName>
    </submittedName>
</protein>
<dbReference type="CDD" id="cd02932">
    <property type="entry name" value="OYE_YqiM_FMN"/>
    <property type="match status" value="1"/>
</dbReference>
<dbReference type="InterPro" id="IPR044152">
    <property type="entry name" value="YqjM-like"/>
</dbReference>
<dbReference type="PANTHER" id="PTHR43303">
    <property type="entry name" value="NADPH DEHYDROGENASE C23G7.10C-RELATED"/>
    <property type="match status" value="1"/>
</dbReference>